<dbReference type="Gene3D" id="1.10.287.310">
    <property type="match status" value="1"/>
</dbReference>
<evidence type="ECO:0000313" key="4">
    <source>
        <dbReference type="EMBL" id="AOW00468.1"/>
    </source>
</evidence>
<keyword evidence="2" id="KW-0689">Ribosomal protein</keyword>
<evidence type="ECO:0000256" key="1">
    <source>
        <dbReference type="ARBA" id="ARBA00009254"/>
    </source>
</evidence>
<dbReference type="NCBIfam" id="TIGR00012">
    <property type="entry name" value="L29"/>
    <property type="match status" value="1"/>
</dbReference>
<evidence type="ECO:0000313" key="5">
    <source>
        <dbReference type="Proteomes" id="UP000182444"/>
    </source>
</evidence>
<gene>
    <name evidence="4" type="ORF">YALI1_A09798g</name>
</gene>
<dbReference type="GO" id="GO:0000463">
    <property type="term" value="P:maturation of LSU-rRNA from tricistronic rRNA transcript (SSU-rRNA, 5.8S rRNA, LSU-rRNA)"/>
    <property type="evidence" value="ECO:0007669"/>
    <property type="project" value="InterPro"/>
</dbReference>
<name>A0A1D8N4A7_YARLL</name>
<dbReference type="Gene3D" id="6.10.250.3450">
    <property type="match status" value="1"/>
</dbReference>
<dbReference type="HAMAP" id="MF_00374">
    <property type="entry name" value="Ribosomal_uL29"/>
    <property type="match status" value="1"/>
</dbReference>
<dbReference type="CDD" id="cd00427">
    <property type="entry name" value="Ribosomal_L29_HIP"/>
    <property type="match status" value="1"/>
</dbReference>
<dbReference type="InterPro" id="IPR045059">
    <property type="entry name" value="Ribosomal_uL29_euk"/>
</dbReference>
<dbReference type="SUPFAM" id="SSF46561">
    <property type="entry name" value="Ribosomal protein L29 (L29p)"/>
    <property type="match status" value="1"/>
</dbReference>
<dbReference type="AlphaFoldDB" id="A0A1D8N4A7"/>
<dbReference type="InterPro" id="IPR036049">
    <property type="entry name" value="Ribosomal_uL29_sf"/>
</dbReference>
<dbReference type="InterPro" id="IPR001854">
    <property type="entry name" value="Ribosomal_uL29"/>
</dbReference>
<dbReference type="EMBL" id="CP017553">
    <property type="protein sequence ID" value="AOW00468.1"/>
    <property type="molecule type" value="Genomic_DNA"/>
</dbReference>
<dbReference type="VEuPathDB" id="FungiDB:YALI1_A09798g"/>
<dbReference type="FunFam" id="1.10.287.310:FF:000002">
    <property type="entry name" value="60S ribosomal protein L35"/>
    <property type="match status" value="1"/>
</dbReference>
<dbReference type="GO" id="GO:0003729">
    <property type="term" value="F:mRNA binding"/>
    <property type="evidence" value="ECO:0007669"/>
    <property type="project" value="TreeGrafter"/>
</dbReference>
<protein>
    <recommendedName>
        <fullName evidence="6">60S ribosomal protein L35</fullName>
    </recommendedName>
</protein>
<dbReference type="FunFam" id="6.10.250.3450:FF:000001">
    <property type="entry name" value="60S ribosomal protein L35"/>
    <property type="match status" value="1"/>
</dbReference>
<dbReference type="eggNOG" id="KOG3436">
    <property type="taxonomic scope" value="Eukaryota"/>
</dbReference>
<keyword evidence="3" id="KW-0687">Ribonucleoprotein</keyword>
<dbReference type="PANTHER" id="PTHR45722">
    <property type="entry name" value="60S RIBOSOMAL PROTEIN L35"/>
    <property type="match status" value="1"/>
</dbReference>
<reference evidence="4 5" key="1">
    <citation type="journal article" date="2016" name="PLoS ONE">
        <title>Sequence Assembly of Yarrowia lipolytica Strain W29/CLIB89 Shows Transposable Element Diversity.</title>
        <authorList>
            <person name="Magnan C."/>
            <person name="Yu J."/>
            <person name="Chang I."/>
            <person name="Jahn E."/>
            <person name="Kanomata Y."/>
            <person name="Wu J."/>
            <person name="Zeller M."/>
            <person name="Oakes M."/>
            <person name="Baldi P."/>
            <person name="Sandmeyer S."/>
        </authorList>
    </citation>
    <scope>NUCLEOTIDE SEQUENCE [LARGE SCALE GENOMIC DNA]</scope>
    <source>
        <strain evidence="5">CLIB89(W29)</strain>
    </source>
</reference>
<dbReference type="Pfam" id="PF00831">
    <property type="entry name" value="Ribosomal_L29"/>
    <property type="match status" value="1"/>
</dbReference>
<dbReference type="VEuPathDB" id="FungiDB:YALI0_A09922g"/>
<organism evidence="4 5">
    <name type="scientific">Yarrowia lipolytica</name>
    <name type="common">Candida lipolytica</name>
    <dbReference type="NCBI Taxonomy" id="4952"/>
    <lineage>
        <taxon>Eukaryota</taxon>
        <taxon>Fungi</taxon>
        <taxon>Dikarya</taxon>
        <taxon>Ascomycota</taxon>
        <taxon>Saccharomycotina</taxon>
        <taxon>Dipodascomycetes</taxon>
        <taxon>Dipodascales</taxon>
        <taxon>Dipodascales incertae sedis</taxon>
        <taxon>Yarrowia</taxon>
    </lineage>
</organism>
<evidence type="ECO:0008006" key="6">
    <source>
        <dbReference type="Google" id="ProtNLM"/>
    </source>
</evidence>
<evidence type="ECO:0000256" key="3">
    <source>
        <dbReference type="ARBA" id="ARBA00023274"/>
    </source>
</evidence>
<dbReference type="GO" id="GO:0002181">
    <property type="term" value="P:cytoplasmic translation"/>
    <property type="evidence" value="ECO:0007669"/>
    <property type="project" value="UniProtKB-ARBA"/>
</dbReference>
<comment type="similarity">
    <text evidence="1">Belongs to the universal ribosomal protein uL29 family.</text>
</comment>
<dbReference type="Proteomes" id="UP000182444">
    <property type="component" value="Chromosome 1A"/>
</dbReference>
<dbReference type="GO" id="GO:0030687">
    <property type="term" value="C:preribosome, large subunit precursor"/>
    <property type="evidence" value="ECO:0007669"/>
    <property type="project" value="UniProtKB-ARBA"/>
</dbReference>
<dbReference type="GeneID" id="2905984"/>
<accession>A0A1D8N4A7</accession>
<sequence>MAKVKASELSRFSKAELEGKLVEFKTELANLRVQKLGGAQSGKLTKIYDVRKNIARVLTVLNLTQREQVREFYKDKKFLPKDLRGKQTRAIRRRLTPAQAAAKTTKATKKQTHFPQRRYALKA</sequence>
<dbReference type="PANTHER" id="PTHR45722:SF2">
    <property type="entry name" value="LARGE RIBOSOMAL SUBUNIT PROTEIN UL29-RELATED"/>
    <property type="match status" value="1"/>
</dbReference>
<dbReference type="GO" id="GO:0003735">
    <property type="term" value="F:structural constituent of ribosome"/>
    <property type="evidence" value="ECO:0007669"/>
    <property type="project" value="InterPro"/>
</dbReference>
<dbReference type="GO" id="GO:0022625">
    <property type="term" value="C:cytosolic large ribosomal subunit"/>
    <property type="evidence" value="ECO:0007669"/>
    <property type="project" value="InterPro"/>
</dbReference>
<evidence type="ECO:0000256" key="2">
    <source>
        <dbReference type="ARBA" id="ARBA00022980"/>
    </source>
</evidence>
<proteinExistence type="inferred from homology"/>
<dbReference type="RefSeq" id="XP_068137815.1">
    <property type="nucleotide sequence ID" value="XM_068281714.1"/>
</dbReference>